<feature type="compositionally biased region" description="Polar residues" evidence="1">
    <location>
        <begin position="1"/>
        <end position="18"/>
    </location>
</feature>
<proteinExistence type="predicted"/>
<feature type="compositionally biased region" description="Polar residues" evidence="1">
    <location>
        <begin position="80"/>
        <end position="92"/>
    </location>
</feature>
<protein>
    <submittedName>
        <fullName evidence="3">Uncharacterized protein</fullName>
    </submittedName>
</protein>
<keyword evidence="2" id="KW-1133">Transmembrane helix</keyword>
<dbReference type="EMBL" id="MN740406">
    <property type="protein sequence ID" value="QHU05054.1"/>
    <property type="molecule type" value="Genomic_DNA"/>
</dbReference>
<accession>A0A6C0JN05</accession>
<sequence>MSSLVTYASPWNNDTDNCSNKKRMPTMRKTIKNRPLNDADEYTTYSENFQNSQPSSVLDMQTESENRSERVTELLNKITSADTSNDNKNLGNFQPLEPPSLQVKKDDTNILSMLPPFNQKTSDGNGEKDSKPKYTATSGSGDKYGNYMKSYEGTPLPYYSKMGIGSGQGSSVGLGMNDDKLMQKINYMVHLLENQQNEKTDNITEEFILYTFLGVFIIFIVDSFARTGKYTR</sequence>
<feature type="region of interest" description="Disordered" evidence="1">
    <location>
        <begin position="1"/>
        <end position="39"/>
    </location>
</feature>
<evidence type="ECO:0000256" key="1">
    <source>
        <dbReference type="SAM" id="MobiDB-lite"/>
    </source>
</evidence>
<evidence type="ECO:0000256" key="2">
    <source>
        <dbReference type="SAM" id="Phobius"/>
    </source>
</evidence>
<organism evidence="3">
    <name type="scientific">viral metagenome</name>
    <dbReference type="NCBI Taxonomy" id="1070528"/>
    <lineage>
        <taxon>unclassified sequences</taxon>
        <taxon>metagenomes</taxon>
        <taxon>organismal metagenomes</taxon>
    </lineage>
</organism>
<keyword evidence="2" id="KW-0472">Membrane</keyword>
<keyword evidence="2" id="KW-0812">Transmembrane</keyword>
<feature type="compositionally biased region" description="Basic residues" evidence="1">
    <location>
        <begin position="20"/>
        <end position="32"/>
    </location>
</feature>
<feature type="transmembrane region" description="Helical" evidence="2">
    <location>
        <begin position="207"/>
        <end position="225"/>
    </location>
</feature>
<evidence type="ECO:0000313" key="3">
    <source>
        <dbReference type="EMBL" id="QHU05054.1"/>
    </source>
</evidence>
<dbReference type="AlphaFoldDB" id="A0A6C0JN05"/>
<feature type="region of interest" description="Disordered" evidence="1">
    <location>
        <begin position="80"/>
        <end position="139"/>
    </location>
</feature>
<reference evidence="3" key="1">
    <citation type="journal article" date="2020" name="Nature">
        <title>Giant virus diversity and host interactions through global metagenomics.</title>
        <authorList>
            <person name="Schulz F."/>
            <person name="Roux S."/>
            <person name="Paez-Espino D."/>
            <person name="Jungbluth S."/>
            <person name="Walsh D.A."/>
            <person name="Denef V.J."/>
            <person name="McMahon K.D."/>
            <person name="Konstantinidis K.T."/>
            <person name="Eloe-Fadrosh E.A."/>
            <person name="Kyrpides N.C."/>
            <person name="Woyke T."/>
        </authorList>
    </citation>
    <scope>NUCLEOTIDE SEQUENCE</scope>
    <source>
        <strain evidence="3">GVMAG-M-3300027708-5</strain>
    </source>
</reference>
<name>A0A6C0JN05_9ZZZZ</name>